<keyword evidence="3" id="KW-1185">Reference proteome</keyword>
<reference evidence="2" key="1">
    <citation type="journal article" date="2017" name="Nature">
        <title>The sunflower genome provides insights into oil metabolism, flowering and Asterid evolution.</title>
        <authorList>
            <person name="Badouin H."/>
            <person name="Gouzy J."/>
            <person name="Grassa C.J."/>
            <person name="Murat F."/>
            <person name="Staton S.E."/>
            <person name="Cottret L."/>
            <person name="Lelandais-Briere C."/>
            <person name="Owens G.L."/>
            <person name="Carrere S."/>
            <person name="Mayjonade B."/>
            <person name="Legrand L."/>
            <person name="Gill N."/>
            <person name="Kane N.C."/>
            <person name="Bowers J.E."/>
            <person name="Hubner S."/>
            <person name="Bellec A."/>
            <person name="Berard A."/>
            <person name="Berges H."/>
            <person name="Blanchet N."/>
            <person name="Boniface M.C."/>
            <person name="Brunel D."/>
            <person name="Catrice O."/>
            <person name="Chaidir N."/>
            <person name="Claudel C."/>
            <person name="Donnadieu C."/>
            <person name="Faraut T."/>
            <person name="Fievet G."/>
            <person name="Helmstetter N."/>
            <person name="King M."/>
            <person name="Knapp S.J."/>
            <person name="Lai Z."/>
            <person name="Le Paslier M.C."/>
            <person name="Lippi Y."/>
            <person name="Lorenzon L."/>
            <person name="Mandel J.R."/>
            <person name="Marage G."/>
            <person name="Marchand G."/>
            <person name="Marquand E."/>
            <person name="Bret-Mestries E."/>
            <person name="Morien E."/>
            <person name="Nambeesan S."/>
            <person name="Nguyen T."/>
            <person name="Pegot-Espagnet P."/>
            <person name="Pouilly N."/>
            <person name="Raftis F."/>
            <person name="Sallet E."/>
            <person name="Schiex T."/>
            <person name="Thomas J."/>
            <person name="Vandecasteele C."/>
            <person name="Vares D."/>
            <person name="Vear F."/>
            <person name="Vautrin S."/>
            <person name="Crespi M."/>
            <person name="Mangin B."/>
            <person name="Burke J.M."/>
            <person name="Salse J."/>
            <person name="Munos S."/>
            <person name="Vincourt P."/>
            <person name="Rieseberg L.H."/>
            <person name="Langlade N.B."/>
        </authorList>
    </citation>
    <scope>NUCLEOTIDE SEQUENCE</scope>
    <source>
        <tissue evidence="2">Leaves</tissue>
    </source>
</reference>
<protein>
    <submittedName>
        <fullName evidence="2">Uncharacterized protein</fullName>
    </submittedName>
</protein>
<organism evidence="2 3">
    <name type="scientific">Helianthus annuus</name>
    <name type="common">Common sunflower</name>
    <dbReference type="NCBI Taxonomy" id="4232"/>
    <lineage>
        <taxon>Eukaryota</taxon>
        <taxon>Viridiplantae</taxon>
        <taxon>Streptophyta</taxon>
        <taxon>Embryophyta</taxon>
        <taxon>Tracheophyta</taxon>
        <taxon>Spermatophyta</taxon>
        <taxon>Magnoliopsida</taxon>
        <taxon>eudicotyledons</taxon>
        <taxon>Gunneridae</taxon>
        <taxon>Pentapetalae</taxon>
        <taxon>asterids</taxon>
        <taxon>campanulids</taxon>
        <taxon>Asterales</taxon>
        <taxon>Asteraceae</taxon>
        <taxon>Asteroideae</taxon>
        <taxon>Heliantheae alliance</taxon>
        <taxon>Heliantheae</taxon>
        <taxon>Helianthus</taxon>
    </lineage>
</organism>
<gene>
    <name evidence="2" type="ORF">HanXRQr2_Chr05g0222591</name>
</gene>
<evidence type="ECO:0000313" key="2">
    <source>
        <dbReference type="EMBL" id="KAF5806535.1"/>
    </source>
</evidence>
<evidence type="ECO:0000313" key="3">
    <source>
        <dbReference type="Proteomes" id="UP000215914"/>
    </source>
</evidence>
<sequence length="221" mass="24545">MVKKTKKTPSSSADNVLIDLTKHLSGGKSSREEAARARSAPSTTFSGSYLPVDEAEVMETGEAGVTSKDEGKVMGGGKVVSFSGTILGSSLGPDCFLEDDEDQVSFLPSSWFGPEVITFFWYEDVFSDEMEVDPATTEEKFIPDLDIKNKDSVMDALTAKMFLFSINTLVDHSRSRRMKSQDLGMAVLANQTNQMCMWLSYTGGGWKRNRLGRTWRRKFFL</sequence>
<dbReference type="AlphaFoldDB" id="A0A9K3J0X8"/>
<dbReference type="EMBL" id="MNCJ02000320">
    <property type="protein sequence ID" value="KAF5806535.1"/>
    <property type="molecule type" value="Genomic_DNA"/>
</dbReference>
<proteinExistence type="predicted"/>
<reference evidence="2" key="2">
    <citation type="submission" date="2020-06" db="EMBL/GenBank/DDBJ databases">
        <title>Helianthus annuus Genome sequencing and assembly Release 2.</title>
        <authorList>
            <person name="Gouzy J."/>
            <person name="Langlade N."/>
            <person name="Munos S."/>
        </authorList>
    </citation>
    <scope>NUCLEOTIDE SEQUENCE</scope>
    <source>
        <tissue evidence="2">Leaves</tissue>
    </source>
</reference>
<dbReference type="Gramene" id="mRNA:HanXRQr2_Chr05g0222591">
    <property type="protein sequence ID" value="CDS:HanXRQr2_Chr05g0222591.1"/>
    <property type="gene ID" value="HanXRQr2_Chr05g0222591"/>
</dbReference>
<feature type="region of interest" description="Disordered" evidence="1">
    <location>
        <begin position="25"/>
        <end position="48"/>
    </location>
</feature>
<accession>A0A9K3J0X8</accession>
<comment type="caution">
    <text evidence="2">The sequence shown here is derived from an EMBL/GenBank/DDBJ whole genome shotgun (WGS) entry which is preliminary data.</text>
</comment>
<dbReference type="Proteomes" id="UP000215914">
    <property type="component" value="Unassembled WGS sequence"/>
</dbReference>
<name>A0A9K3J0X8_HELAN</name>
<evidence type="ECO:0000256" key="1">
    <source>
        <dbReference type="SAM" id="MobiDB-lite"/>
    </source>
</evidence>